<dbReference type="PANTHER" id="PTHR36688">
    <property type="entry name" value="ENDO/EXONUCLEASE/PHOSPHATASE DOMAIN-CONTAINING PROTEIN"/>
    <property type="match status" value="1"/>
</dbReference>
<organism evidence="2">
    <name type="scientific">Arion vulgaris</name>
    <dbReference type="NCBI Taxonomy" id="1028688"/>
    <lineage>
        <taxon>Eukaryota</taxon>
        <taxon>Metazoa</taxon>
        <taxon>Spiralia</taxon>
        <taxon>Lophotrochozoa</taxon>
        <taxon>Mollusca</taxon>
        <taxon>Gastropoda</taxon>
        <taxon>Heterobranchia</taxon>
        <taxon>Euthyneura</taxon>
        <taxon>Panpulmonata</taxon>
        <taxon>Eupulmonata</taxon>
        <taxon>Stylommatophora</taxon>
        <taxon>Helicina</taxon>
        <taxon>Arionoidea</taxon>
        <taxon>Arionidae</taxon>
        <taxon>Arion</taxon>
    </lineage>
</organism>
<feature type="non-terminal residue" evidence="2">
    <location>
        <position position="1"/>
    </location>
</feature>
<proteinExistence type="predicted"/>
<name>A0A0B7BG75_9EUPU</name>
<dbReference type="EMBL" id="HACG01045078">
    <property type="protein sequence ID" value="CEK91943.1"/>
    <property type="molecule type" value="Transcribed_RNA"/>
</dbReference>
<dbReference type="AlphaFoldDB" id="A0A0B7BG75"/>
<dbReference type="PANTHER" id="PTHR36688:SF2">
    <property type="entry name" value="ENDONUCLEASE_EXONUCLEASE_PHOSPHATASE DOMAIN-CONTAINING PROTEIN"/>
    <property type="match status" value="1"/>
</dbReference>
<gene>
    <name evidence="2" type="primary">ORF185714</name>
</gene>
<feature type="domain" description="Endonuclease/exonuclease/phosphatase" evidence="1">
    <location>
        <begin position="1"/>
        <end position="86"/>
    </location>
</feature>
<accession>A0A0B7BG75</accession>
<dbReference type="Pfam" id="PF14529">
    <property type="entry name" value="Exo_endo_phos_2"/>
    <property type="match status" value="1"/>
</dbReference>
<dbReference type="GO" id="GO:0003824">
    <property type="term" value="F:catalytic activity"/>
    <property type="evidence" value="ECO:0007669"/>
    <property type="project" value="InterPro"/>
</dbReference>
<dbReference type="InterPro" id="IPR005135">
    <property type="entry name" value="Endo/exonuclease/phosphatase"/>
</dbReference>
<dbReference type="InterPro" id="IPR052560">
    <property type="entry name" value="RdDP_mobile_element"/>
</dbReference>
<sequence length="220" mass="25056">TIIAGDFNAHTPALGYKDYNKRGRDIEDLCNSSNLTVMQSSETKPTLLHRAHGTNSRPDLTIVSADIINATTITVLDDIGSDHLPILISVTTKQLRSSVYRNRKFWNFRKADWPLFENQTNIGMDKIDLTGNIDTVFANICCKILEAARKAIPNGNTRKYKPYWNKDLEKAVMDRRKARKQAEKEPNRVNKTNYNRLTAKVRLLIKAAKKMQVARHVSET</sequence>
<dbReference type="SUPFAM" id="SSF56219">
    <property type="entry name" value="DNase I-like"/>
    <property type="match status" value="1"/>
</dbReference>
<reference evidence="2" key="1">
    <citation type="submission" date="2014-12" db="EMBL/GenBank/DDBJ databases">
        <title>Insight into the proteome of Arion vulgaris.</title>
        <authorList>
            <person name="Aradska J."/>
            <person name="Bulat T."/>
            <person name="Smidak R."/>
            <person name="Sarate P."/>
            <person name="Gangsoo J."/>
            <person name="Sialana F."/>
            <person name="Bilban M."/>
            <person name="Lubec G."/>
        </authorList>
    </citation>
    <scope>NUCLEOTIDE SEQUENCE</scope>
    <source>
        <tissue evidence="2">Skin</tissue>
    </source>
</reference>
<protein>
    <recommendedName>
        <fullName evidence="1">Endonuclease/exonuclease/phosphatase domain-containing protein</fullName>
    </recommendedName>
</protein>
<dbReference type="InterPro" id="IPR036691">
    <property type="entry name" value="Endo/exonu/phosph_ase_sf"/>
</dbReference>
<dbReference type="Gene3D" id="3.60.10.10">
    <property type="entry name" value="Endonuclease/exonuclease/phosphatase"/>
    <property type="match status" value="1"/>
</dbReference>
<evidence type="ECO:0000259" key="1">
    <source>
        <dbReference type="Pfam" id="PF14529"/>
    </source>
</evidence>
<evidence type="ECO:0000313" key="2">
    <source>
        <dbReference type="EMBL" id="CEK91943.1"/>
    </source>
</evidence>